<comment type="caution">
    <text evidence="1">The sequence shown here is derived from an EMBL/GenBank/DDBJ whole genome shotgun (WGS) entry which is preliminary data.</text>
</comment>
<evidence type="ECO:0000313" key="1">
    <source>
        <dbReference type="EMBL" id="OHV17747.1"/>
    </source>
</evidence>
<dbReference type="AlphaFoldDB" id="A0A1S1P9A0"/>
<accession>A0A1S1P9A0</accession>
<reference evidence="1 2" key="1">
    <citation type="submission" date="2016-10" db="EMBL/GenBank/DDBJ databases">
        <title>Draft genome sequence of Methylobacterium extorquens CP3, a seed endophyte of Crotalaria pumila with plant growth-promoting and metal tolerance properties.</title>
        <authorList>
            <person name="Sanchez-Lopez A.S."/>
            <person name="Van Hamme J.D."/>
            <person name="Thijs S."/>
            <person name="Mcammond B.M."/>
            <person name="Stevens V."/>
            <person name="Gonzalez-Chavez M.D.C."/>
            <person name="Vangronsveld J."/>
        </authorList>
    </citation>
    <scope>NUCLEOTIDE SEQUENCE [LARGE SCALE GENOMIC DNA]</scope>
    <source>
        <strain evidence="1 2">CP3</strain>
    </source>
</reference>
<name>A0A1S1P9A0_METEX</name>
<proteinExistence type="predicted"/>
<gene>
    <name evidence="1" type="ORF">BK022_03565</name>
</gene>
<sequence length="88" mass="9685">MNTDLPTVDALRRARIVAADQIKVAVEAYLINPEIGAYLIADGYSVDLKAAIRSHEWAWKIARDPAASARLKRGTIWTAILLARAQKA</sequence>
<dbReference type="Proteomes" id="UP000180215">
    <property type="component" value="Unassembled WGS sequence"/>
</dbReference>
<dbReference type="EMBL" id="MNAO01000022">
    <property type="protein sequence ID" value="OHV17747.1"/>
    <property type="molecule type" value="Genomic_DNA"/>
</dbReference>
<protein>
    <submittedName>
        <fullName evidence="1">Uncharacterized protein</fullName>
    </submittedName>
</protein>
<evidence type="ECO:0000313" key="2">
    <source>
        <dbReference type="Proteomes" id="UP000180215"/>
    </source>
</evidence>
<organism evidence="1 2">
    <name type="scientific">Methylorubrum extorquens</name>
    <name type="common">Methylobacterium dichloromethanicum</name>
    <name type="synonym">Methylobacterium extorquens</name>
    <dbReference type="NCBI Taxonomy" id="408"/>
    <lineage>
        <taxon>Bacteria</taxon>
        <taxon>Pseudomonadati</taxon>
        <taxon>Pseudomonadota</taxon>
        <taxon>Alphaproteobacteria</taxon>
        <taxon>Hyphomicrobiales</taxon>
        <taxon>Methylobacteriaceae</taxon>
        <taxon>Methylorubrum</taxon>
    </lineage>
</organism>